<evidence type="ECO:0000256" key="1">
    <source>
        <dbReference type="SAM" id="MobiDB-lite"/>
    </source>
</evidence>
<evidence type="ECO:0000313" key="6">
    <source>
        <dbReference type="Proteomes" id="UP000663064"/>
    </source>
</evidence>
<evidence type="ECO:0000313" key="5">
    <source>
        <dbReference type="EMBL" id="QOS10769.1"/>
    </source>
</evidence>
<evidence type="ECO:0000259" key="4">
    <source>
        <dbReference type="Pfam" id="PF26591"/>
    </source>
</evidence>
<accession>A0A871BDA7</accession>
<proteinExistence type="predicted"/>
<name>A0A871BDA7_HALGI</name>
<dbReference type="Pfam" id="PF26589">
    <property type="entry name" value="DUF8186"/>
    <property type="match status" value="1"/>
</dbReference>
<feature type="domain" description="DUF8186" evidence="4">
    <location>
        <begin position="418"/>
        <end position="511"/>
    </location>
</feature>
<dbReference type="Pfam" id="PF26591">
    <property type="entry name" value="DUF8186_C"/>
    <property type="match status" value="1"/>
</dbReference>
<dbReference type="EMBL" id="CP063205">
    <property type="protein sequence ID" value="QOS10769.1"/>
    <property type="molecule type" value="Genomic_DNA"/>
</dbReference>
<dbReference type="AlphaFoldDB" id="A0A871BDA7"/>
<evidence type="ECO:0000259" key="3">
    <source>
        <dbReference type="Pfam" id="PF26590"/>
    </source>
</evidence>
<evidence type="ECO:0000259" key="2">
    <source>
        <dbReference type="Pfam" id="PF26589"/>
    </source>
</evidence>
<feature type="compositionally biased region" description="Polar residues" evidence="1">
    <location>
        <begin position="32"/>
        <end position="44"/>
    </location>
</feature>
<feature type="region of interest" description="Disordered" evidence="1">
    <location>
        <begin position="30"/>
        <end position="50"/>
    </location>
</feature>
<dbReference type="InterPro" id="IPR058910">
    <property type="entry name" value="DUF8186_M"/>
</dbReference>
<feature type="domain" description="DUF8186" evidence="3">
    <location>
        <begin position="271"/>
        <end position="405"/>
    </location>
</feature>
<organism evidence="5 6">
    <name type="scientific">Haloferax gibbonsii</name>
    <dbReference type="NCBI Taxonomy" id="35746"/>
    <lineage>
        <taxon>Archaea</taxon>
        <taxon>Methanobacteriati</taxon>
        <taxon>Methanobacteriota</taxon>
        <taxon>Stenosarchaea group</taxon>
        <taxon>Halobacteria</taxon>
        <taxon>Halobacteriales</taxon>
        <taxon>Haloferacaceae</taxon>
        <taxon>Haloferax</taxon>
    </lineage>
</organism>
<protein>
    <submittedName>
        <fullName evidence="5">Secreted glycoprotein</fullName>
    </submittedName>
</protein>
<dbReference type="InterPro" id="IPR058911">
    <property type="entry name" value="DUF8186_C"/>
</dbReference>
<dbReference type="Proteomes" id="UP000663064">
    <property type="component" value="Chromosome"/>
</dbReference>
<reference evidence="5" key="1">
    <citation type="journal article" date="2021" name="Front. Microbiol.">
        <title>Cellular and Genomic Properties of Haloferax gibbonsii LR2-5, the Host of Euryarchaeal Virus HFTV1.</title>
        <authorList>
            <person name="Tittes C."/>
            <person name="Schwarzer S."/>
            <person name="Pfeiffer F."/>
            <person name="Dyall-Smith M."/>
            <person name="Rodriguez-Franco M."/>
            <person name="Oksanen H.M."/>
            <person name="Quax T.E.F."/>
        </authorList>
    </citation>
    <scope>NUCLEOTIDE SEQUENCE</scope>
    <source>
        <strain evidence="5">LR2-5</strain>
    </source>
</reference>
<sequence>MRSHTSVRSVTCILAAIALVVLAGVGAAAAENDSQPAPHTNATRWSDDADTCLTTDGYREQYGRDPRPAELLATCTDFTYETPPNVTAANERLRQSITPGDESTSIGPSSAPTGSNGRLQDVRVSLLTVSPSTLVHENATTTRFVRPTGTVHGYVDYRVDTSPVTTGNTTVTWRLQSHRVESVSLATKTDVVATDSNTQQPTFTYQQVPTGRTQFRLTATVTAAFERTVTVTANGTRETTSELITANVTVTDTRDVVVTRPAATTAVLATHDGTRKVLLSNMTSWSRYTLSGTPDHAVQNVWRFYTAEEPAWQTLDKATATTTETVRPTVRPLVVHAVPTNPHPAPDRPWGPVQVADRTGTQHARPQLDDSNLTITPTAYQHVDSLRLHHPAASSVTLHGLVFGPPTTRSLPATPQRVRNVSLELTTVSHSTTDATLRVSLTDEATGAPLSTEIPGPNHSGGTVIVAGTPVSLNATGQATLVVSEPGVYRATYRPATWRPGQRAYRSADATTTWHPLTTFRGLTDAFWELSQLLLAAGGVLYAARQLGRLSSPNT</sequence>
<dbReference type="Pfam" id="PF26590">
    <property type="entry name" value="DUF8186_M"/>
    <property type="match status" value="1"/>
</dbReference>
<gene>
    <name evidence="5" type="ORF">HfgLR_03110</name>
</gene>
<dbReference type="InterPro" id="IPR058499">
    <property type="entry name" value="DUF8186"/>
</dbReference>
<feature type="region of interest" description="Disordered" evidence="1">
    <location>
        <begin position="97"/>
        <end position="117"/>
    </location>
</feature>
<feature type="domain" description="DUF8186" evidence="2">
    <location>
        <begin position="97"/>
        <end position="258"/>
    </location>
</feature>